<protein>
    <recommendedName>
        <fullName evidence="7">Mitochondrial carrier protein</fullName>
    </recommendedName>
</protein>
<dbReference type="Gene3D" id="1.50.40.10">
    <property type="entry name" value="Mitochondrial carrier domain"/>
    <property type="match status" value="1"/>
</dbReference>
<dbReference type="PANTHER" id="PTHR24089">
    <property type="entry name" value="SOLUTE CARRIER FAMILY 25"/>
    <property type="match status" value="1"/>
</dbReference>
<dbReference type="InterPro" id="IPR023395">
    <property type="entry name" value="MCP_dom_sf"/>
</dbReference>
<name>A0A9W5T9B5_BABOV</name>
<dbReference type="OrthoDB" id="270584at2759"/>
<evidence type="ECO:0000256" key="1">
    <source>
        <dbReference type="ARBA" id="ARBA00004141"/>
    </source>
</evidence>
<organism evidence="5 6">
    <name type="scientific">Babesia ovis</name>
    <dbReference type="NCBI Taxonomy" id="5869"/>
    <lineage>
        <taxon>Eukaryota</taxon>
        <taxon>Sar</taxon>
        <taxon>Alveolata</taxon>
        <taxon>Apicomplexa</taxon>
        <taxon>Aconoidasida</taxon>
        <taxon>Piroplasmida</taxon>
        <taxon>Babesiidae</taxon>
        <taxon>Babesia</taxon>
    </lineage>
</organism>
<keyword evidence="6" id="KW-1185">Reference proteome</keyword>
<comment type="caution">
    <text evidence="5">The sequence shown here is derived from an EMBL/GenBank/DDBJ whole genome shotgun (WGS) entry which is preliminary data.</text>
</comment>
<sequence length="657" mass="75131">MINIANERFEQLKQNLLKLNIKKRKKRVGEARMHLTQYLAHVLPLASQRLLLAPIYRSCVAYQGANQAFYSALKLSHPSPFSILGEHLELVAPGPVEGYMLHNYLSKSSRRIKYANSAYSHNILGLYDSIGFRKLWSLCRVHMLSGAIFPAVLICTKSASGQTIYPRSNDSLGSGYTGTAMLCSFAHLFSYPFDVAYGRLASTLSTNVSLKTYFYQTYTDHGFYRLYSGYSLCFASTVLHLLTALSLNEHLQGKLKDRLSYQIERSPVYRSTIRPLEPAELKPIEMFPWNIIFGSIAAFAARTVTYPLDTLRVRYQQESWHHNGRTTFRELKSSISKLGVRYISLWRPFSKPPTKSDYGQSDLELYSKTKPETSLVTRFWQGIKRVARIEEGDPDEQITEYFQYSVERLMLHPGEFTFEKFAMYLEDICTKLRIIGKRPISDNDLSAPLKQLKLQYEMMKYLSPREKESDSATVFSHQAKVLLAEAVKGTLKDVDDMLLHHDICKTDRTWYFRRIVLGRHLPTSYEEREHLSYQRPVVREASQLFPETQSFEAARLKKMRDDVHYRKIPYVIFICSSYFVVPEHGLGTVTLRAVRISGVLVSTQNVDQIRGHKCSGLKSTRPSDCITSDAVPIFTAMPLICGCNLSRFICANCGIIG</sequence>
<evidence type="ECO:0000256" key="2">
    <source>
        <dbReference type="ARBA" id="ARBA00022692"/>
    </source>
</evidence>
<dbReference type="Proteomes" id="UP001057455">
    <property type="component" value="Unassembled WGS sequence"/>
</dbReference>
<dbReference type="AlphaFoldDB" id="A0A9W5T9B5"/>
<keyword evidence="2" id="KW-0812">Transmembrane</keyword>
<keyword evidence="4" id="KW-0472">Membrane</keyword>
<evidence type="ECO:0000256" key="3">
    <source>
        <dbReference type="ARBA" id="ARBA00022737"/>
    </source>
</evidence>
<dbReference type="SUPFAM" id="SSF103506">
    <property type="entry name" value="Mitochondrial carrier"/>
    <property type="match status" value="1"/>
</dbReference>
<accession>A0A9W5T9B5</accession>
<evidence type="ECO:0008006" key="7">
    <source>
        <dbReference type="Google" id="ProtNLM"/>
    </source>
</evidence>
<evidence type="ECO:0000313" key="5">
    <source>
        <dbReference type="EMBL" id="GFE53869.1"/>
    </source>
</evidence>
<dbReference type="InterPro" id="IPR018108">
    <property type="entry name" value="MCP_transmembrane"/>
</dbReference>
<evidence type="ECO:0000313" key="6">
    <source>
        <dbReference type="Proteomes" id="UP001057455"/>
    </source>
</evidence>
<evidence type="ECO:0000256" key="4">
    <source>
        <dbReference type="ARBA" id="ARBA00023136"/>
    </source>
</evidence>
<proteinExistence type="predicted"/>
<gene>
    <name evidence="5" type="ORF">BaOVIS_012730</name>
</gene>
<keyword evidence="3" id="KW-0677">Repeat</keyword>
<dbReference type="Pfam" id="PF00153">
    <property type="entry name" value="Mito_carr"/>
    <property type="match status" value="1"/>
</dbReference>
<comment type="subcellular location">
    <subcellularLocation>
        <location evidence="1">Membrane</location>
        <topology evidence="1">Multi-pass membrane protein</topology>
    </subcellularLocation>
</comment>
<reference evidence="5" key="1">
    <citation type="submission" date="2019-12" db="EMBL/GenBank/DDBJ databases">
        <title>Genome sequence of Babesia ovis.</title>
        <authorList>
            <person name="Yamagishi J."/>
            <person name="Sevinc F."/>
            <person name="Xuan X."/>
        </authorList>
    </citation>
    <scope>NUCLEOTIDE SEQUENCE</scope>
    <source>
        <strain evidence="5">Selcuk</strain>
    </source>
</reference>
<dbReference type="EMBL" id="BLIY01000008">
    <property type="protein sequence ID" value="GFE53869.1"/>
    <property type="molecule type" value="Genomic_DNA"/>
</dbReference>
<dbReference type="GO" id="GO:0016020">
    <property type="term" value="C:membrane"/>
    <property type="evidence" value="ECO:0007669"/>
    <property type="project" value="UniProtKB-SubCell"/>
</dbReference>